<organism evidence="1 2">
    <name type="scientific">Komagataeibacter xylinus NBRC 13693</name>
    <dbReference type="NCBI Taxonomy" id="1234668"/>
    <lineage>
        <taxon>Bacteria</taxon>
        <taxon>Pseudomonadati</taxon>
        <taxon>Pseudomonadota</taxon>
        <taxon>Alphaproteobacteria</taxon>
        <taxon>Acetobacterales</taxon>
        <taxon>Acetobacteraceae</taxon>
        <taxon>Komagataeibacter</taxon>
    </lineage>
</organism>
<protein>
    <submittedName>
        <fullName evidence="1">Uncharacterized protein</fullName>
    </submittedName>
</protein>
<dbReference type="EMBL" id="BANJ01000064">
    <property type="protein sequence ID" value="GAO00818.1"/>
    <property type="molecule type" value="Genomic_DNA"/>
</dbReference>
<dbReference type="Proteomes" id="UP000032683">
    <property type="component" value="Unassembled WGS sequence"/>
</dbReference>
<comment type="caution">
    <text evidence="1">The sequence shown here is derived from an EMBL/GenBank/DDBJ whole genome shotgun (WGS) entry which is preliminary data.</text>
</comment>
<dbReference type="AlphaFoldDB" id="A0A0D6QBD4"/>
<accession>A0A0D6QBD4</accession>
<proteinExistence type="predicted"/>
<reference evidence="1 2" key="1">
    <citation type="submission" date="2012-11" db="EMBL/GenBank/DDBJ databases">
        <title>Whole genome sequence of Gluconacetobacter xylinus NBRC 13693.</title>
        <authorList>
            <person name="Azuma Y."/>
            <person name="Higashiura N."/>
            <person name="Hirakawa H."/>
            <person name="Matsushita K."/>
        </authorList>
    </citation>
    <scope>NUCLEOTIDE SEQUENCE [LARGE SCALE GENOMIC DNA]</scope>
    <source>
        <strain evidence="1 2">NBRC 13693</strain>
    </source>
</reference>
<gene>
    <name evidence="1" type="ORF">Gxy13693_064_001</name>
</gene>
<sequence length="84" mass="9627">MKYWHGDEPDRCTGSYPGVHAHPEWFSRVAGVMYWTAFFSIQDMEIVMDGKGGGLNIVKKASGRIDRLEWLPPQCGLTGQWRNR</sequence>
<evidence type="ECO:0000313" key="1">
    <source>
        <dbReference type="EMBL" id="GAO00818.1"/>
    </source>
</evidence>
<evidence type="ECO:0000313" key="2">
    <source>
        <dbReference type="Proteomes" id="UP000032683"/>
    </source>
</evidence>
<name>A0A0D6QBD4_KOMXY</name>